<keyword evidence="3" id="KW-0255">Endonuclease</keyword>
<dbReference type="PANTHER" id="PTHR35562">
    <property type="entry name" value="DNA ENDONUCLEASE SMRA-RELATED"/>
    <property type="match status" value="1"/>
</dbReference>
<gene>
    <name evidence="3" type="ORF">EDC23_2312</name>
</gene>
<evidence type="ECO:0000313" key="4">
    <source>
        <dbReference type="Proteomes" id="UP000294914"/>
    </source>
</evidence>
<dbReference type="PANTHER" id="PTHR35562:SF2">
    <property type="entry name" value="DNA ENDONUCLEASE SMRA-RELATED"/>
    <property type="match status" value="1"/>
</dbReference>
<dbReference type="SMART" id="SM00463">
    <property type="entry name" value="SMR"/>
    <property type="match status" value="1"/>
</dbReference>
<organism evidence="3 4">
    <name type="scientific">Thiohalophilus thiocyanatoxydans</name>
    <dbReference type="NCBI Taxonomy" id="381308"/>
    <lineage>
        <taxon>Bacteria</taxon>
        <taxon>Pseudomonadati</taxon>
        <taxon>Pseudomonadota</taxon>
        <taxon>Gammaproteobacteria</taxon>
        <taxon>Thiohalomonadales</taxon>
        <taxon>Thiohalophilaceae</taxon>
        <taxon>Thiohalophilus</taxon>
    </lineage>
</organism>
<evidence type="ECO:0000259" key="2">
    <source>
        <dbReference type="PROSITE" id="PS50828"/>
    </source>
</evidence>
<keyword evidence="3" id="KW-0378">Hydrolase</keyword>
<dbReference type="GO" id="GO:0004520">
    <property type="term" value="F:DNA endonuclease activity"/>
    <property type="evidence" value="ECO:0007669"/>
    <property type="project" value="TreeGrafter"/>
</dbReference>
<proteinExistence type="predicted"/>
<dbReference type="PROSITE" id="PS50828">
    <property type="entry name" value="SMR"/>
    <property type="match status" value="1"/>
</dbReference>
<reference evidence="3 4" key="1">
    <citation type="submission" date="2019-03" db="EMBL/GenBank/DDBJ databases">
        <title>Genomic Encyclopedia of Type Strains, Phase IV (KMG-IV): sequencing the most valuable type-strain genomes for metagenomic binning, comparative biology and taxonomic classification.</title>
        <authorList>
            <person name="Goeker M."/>
        </authorList>
    </citation>
    <scope>NUCLEOTIDE SEQUENCE [LARGE SCALE GENOMIC DNA]</scope>
    <source>
        <strain evidence="3 4">DSM 16326</strain>
    </source>
</reference>
<sequence length="181" mass="20924">MSKKSPDKEELELFRQAVQDVRRLEAEPRQRPERPRPSPRPRQRELDEAAVLDELLSDPVNPEELETGEELLFVRSGLQHKLVKKLRRGELAIEAELDLHGLFRVEAREAVVRFLNECRQNRVRCVRIIHGKGHGSEQKRPVLKQYVNHWLQQRDEILAFCSARPVDGGTGAIYVLLKRGG</sequence>
<feature type="region of interest" description="Disordered" evidence="1">
    <location>
        <begin position="20"/>
        <end position="45"/>
    </location>
</feature>
<keyword evidence="4" id="KW-1185">Reference proteome</keyword>
<dbReference type="AlphaFoldDB" id="A0A4R8IM39"/>
<dbReference type="SUPFAM" id="SSF160443">
    <property type="entry name" value="SMR domain-like"/>
    <property type="match status" value="1"/>
</dbReference>
<keyword evidence="3" id="KW-0540">Nuclease</keyword>
<name>A0A4R8IM39_9GAMM</name>
<evidence type="ECO:0000256" key="1">
    <source>
        <dbReference type="SAM" id="MobiDB-lite"/>
    </source>
</evidence>
<feature type="domain" description="Smr" evidence="2">
    <location>
        <begin position="97"/>
        <end position="178"/>
    </location>
</feature>
<comment type="caution">
    <text evidence="3">The sequence shown here is derived from an EMBL/GenBank/DDBJ whole genome shotgun (WGS) entry which is preliminary data.</text>
</comment>
<protein>
    <submittedName>
        <fullName evidence="3">DNA-nicking Smr family endonuclease</fullName>
    </submittedName>
</protein>
<evidence type="ECO:0000313" key="3">
    <source>
        <dbReference type="EMBL" id="TDY00140.1"/>
    </source>
</evidence>
<dbReference type="RefSeq" id="WP_134084645.1">
    <property type="nucleotide sequence ID" value="NZ_SOQX01000006.1"/>
</dbReference>
<dbReference type="Pfam" id="PF01713">
    <property type="entry name" value="Smr"/>
    <property type="match status" value="1"/>
</dbReference>
<dbReference type="Gene3D" id="3.30.1370.110">
    <property type="match status" value="1"/>
</dbReference>
<dbReference type="InterPro" id="IPR036063">
    <property type="entry name" value="Smr_dom_sf"/>
</dbReference>
<dbReference type="OrthoDB" id="9808881at2"/>
<accession>A0A4R8IM39</accession>
<dbReference type="InterPro" id="IPR002625">
    <property type="entry name" value="Smr_dom"/>
</dbReference>
<dbReference type="Proteomes" id="UP000294914">
    <property type="component" value="Unassembled WGS sequence"/>
</dbReference>
<dbReference type="EMBL" id="SOQX01000006">
    <property type="protein sequence ID" value="TDY00140.1"/>
    <property type="molecule type" value="Genomic_DNA"/>
</dbReference>